<dbReference type="GO" id="GO:0008270">
    <property type="term" value="F:zinc ion binding"/>
    <property type="evidence" value="ECO:0007669"/>
    <property type="project" value="UniProtKB-KW"/>
</dbReference>
<keyword evidence="1" id="KW-0863">Zinc-finger</keyword>
<evidence type="ECO:0000259" key="3">
    <source>
        <dbReference type="PROSITE" id="PS50157"/>
    </source>
</evidence>
<dbReference type="InterPro" id="IPR013087">
    <property type="entry name" value="Znf_C2H2_type"/>
</dbReference>
<dbReference type="AlphaFoldDB" id="A0A368GT95"/>
<organism evidence="4 5">
    <name type="scientific">Ancylostoma caninum</name>
    <name type="common">Dog hookworm</name>
    <dbReference type="NCBI Taxonomy" id="29170"/>
    <lineage>
        <taxon>Eukaryota</taxon>
        <taxon>Metazoa</taxon>
        <taxon>Ecdysozoa</taxon>
        <taxon>Nematoda</taxon>
        <taxon>Chromadorea</taxon>
        <taxon>Rhabditida</taxon>
        <taxon>Rhabditina</taxon>
        <taxon>Rhabditomorpha</taxon>
        <taxon>Strongyloidea</taxon>
        <taxon>Ancylostomatidae</taxon>
        <taxon>Ancylostomatinae</taxon>
        <taxon>Ancylostoma</taxon>
    </lineage>
</organism>
<dbReference type="Proteomes" id="UP000252519">
    <property type="component" value="Unassembled WGS sequence"/>
</dbReference>
<comment type="caution">
    <text evidence="4">The sequence shown here is derived from an EMBL/GenBank/DDBJ whole genome shotgun (WGS) entry which is preliminary data.</text>
</comment>
<evidence type="ECO:0000256" key="2">
    <source>
        <dbReference type="SAM" id="MobiDB-lite"/>
    </source>
</evidence>
<dbReference type="PANTHER" id="PTHR21020:SF0">
    <property type="entry name" value="ZINC FINGER PROTEIN 800"/>
    <property type="match status" value="1"/>
</dbReference>
<dbReference type="PANTHER" id="PTHR21020">
    <property type="entry name" value="ZINC FINGER PROTEIN 800"/>
    <property type="match status" value="1"/>
</dbReference>
<dbReference type="InterPro" id="IPR039149">
    <property type="entry name" value="ZNF800"/>
</dbReference>
<feature type="compositionally biased region" description="Polar residues" evidence="2">
    <location>
        <begin position="140"/>
        <end position="154"/>
    </location>
</feature>
<protein>
    <recommendedName>
        <fullName evidence="3">C2H2-type domain-containing protein</fullName>
    </recommendedName>
</protein>
<name>A0A368GT95_ANCCA</name>
<evidence type="ECO:0000313" key="4">
    <source>
        <dbReference type="EMBL" id="RCN46828.1"/>
    </source>
</evidence>
<sequence>MSEAPHPSTATSITQDKVPAGLDAATYRDYYEKCSARGKTILDNECQMLFECRTCGEIFRSLMFFISHKRTFCREAPGIEFQDSRKLGNREALTGAKLGRPPKKRGPKPKNSDAAKAVKPSKGCKKQKETPGPVAAEVTIQENVIATSNDDTKG</sequence>
<reference evidence="4 5" key="1">
    <citation type="submission" date="2014-10" db="EMBL/GenBank/DDBJ databases">
        <title>Draft genome of the hookworm Ancylostoma caninum.</title>
        <authorList>
            <person name="Mitreva M."/>
        </authorList>
    </citation>
    <scope>NUCLEOTIDE SEQUENCE [LARGE SCALE GENOMIC DNA]</scope>
    <source>
        <strain evidence="4 5">Baltimore</strain>
    </source>
</reference>
<dbReference type="PROSITE" id="PS50157">
    <property type="entry name" value="ZINC_FINGER_C2H2_2"/>
    <property type="match status" value="1"/>
</dbReference>
<dbReference type="OrthoDB" id="5865589at2759"/>
<feature type="domain" description="C2H2-type" evidence="3">
    <location>
        <begin position="50"/>
        <end position="77"/>
    </location>
</feature>
<dbReference type="EMBL" id="JOJR01000072">
    <property type="protein sequence ID" value="RCN46828.1"/>
    <property type="molecule type" value="Genomic_DNA"/>
</dbReference>
<keyword evidence="1" id="KW-0862">Zinc</keyword>
<feature type="region of interest" description="Disordered" evidence="2">
    <location>
        <begin position="84"/>
        <end position="154"/>
    </location>
</feature>
<dbReference type="STRING" id="29170.A0A368GT95"/>
<evidence type="ECO:0000313" key="5">
    <source>
        <dbReference type="Proteomes" id="UP000252519"/>
    </source>
</evidence>
<keyword evidence="5" id="KW-1185">Reference proteome</keyword>
<evidence type="ECO:0000256" key="1">
    <source>
        <dbReference type="PROSITE-ProRule" id="PRU00042"/>
    </source>
</evidence>
<gene>
    <name evidence="4" type="ORF">ANCCAN_07143</name>
</gene>
<proteinExistence type="predicted"/>
<accession>A0A368GT95</accession>
<keyword evidence="1" id="KW-0479">Metal-binding</keyword>